<proteinExistence type="predicted"/>
<gene>
    <name evidence="5" type="ORF">CYBJADRAFT_184104</name>
</gene>
<dbReference type="GO" id="GO:0070034">
    <property type="term" value="F:telomerase RNA binding"/>
    <property type="evidence" value="ECO:0007669"/>
    <property type="project" value="TreeGrafter"/>
</dbReference>
<dbReference type="PANTHER" id="PTHR15696:SF37">
    <property type="entry name" value="NONSENSE-MEDIATED MRNA DECAY FACTOR EBS1-RELATED"/>
    <property type="match status" value="1"/>
</dbReference>
<sequence length="893" mass="104084">MVSPEMASIEKYRQQLNVLLGEVTPDESLICGILNFVRGRLMPLVIKDINNSVKSFGNNEITTEQQAQVDVELTAESLVEKMWVEFFHPVLRYYQAQHHQLKNQESKHRKKTVELRKVNDKFLKVAKLSRDFFFDLIKQVLEQHMLEFQVPQAVYKFLRLKTDPNAIEIRKSDQQSIIKMLYVVQFSMLQIGATSRYRSSLSQYLSEKNKEDYSKALEMCRYAELLIPAIGEARNQLGLIYQSRDDTFNMVYEFLRSSLARIPSKFGALNYRKMMVYNSVLVEKLNKTIMENNCTDKNRKRYISVYLLAILGFHTQPSWKDEDGIVLVNGMEIDILEKNVLSYVAQYASEKRDPSFFLEQILIMLIGSVFTTSPKESMTSLTSLLRFTFKYIVTLETVFIEQWSINRSKSYSLLPVFRIVVSWLKAQKVALAYSQKAVEFIQASCKLCNLVLKEFPDESFDKRPKRTQYFDEDVEVKEFTPLGRMLWDFDDDEEIFDDPSKLIGRFAKHDHEEEANLRLISVVSLFKTLLTAREGIDYDETANELTIDLSKIVRKKEPKQRSVALTPKSTNKKNKKTKKSKEHEKDNVAKDKEKTNKKNKKTRKDKDKKSNNPGQRKSKQGTVEDSSSDEEDSTELVYHRKDDTVSDKFKPLENVRQTEQFAKPTQIIETHNDNQNQRQMEHMVDSIVDSVNIDSPDGDNDDNDDSNDDDYDTNEDETDEQSKSQVIQPSPAIQNSQHLPVSQATPQHSQASLFQQYSQYSQYPQYSQYREQPQLSHPHQPQLQQQQQQVSHNLYGSMWSASNAPMPYNYPYIASQQFQQAQQHQQQYQQQAQYSLYNQIPQQSTIQVPSSYPYNQQIAQQHNPQQQQQEVYGYPYYGNVNMTQNTHSSFQQQ</sequence>
<dbReference type="GeneID" id="30991504"/>
<dbReference type="PANTHER" id="PTHR15696">
    <property type="entry name" value="SMG-7 SUPPRESSOR WITH MORPHOLOGICAL EFFECT ON GENITALIA PROTEIN 7"/>
    <property type="match status" value="1"/>
</dbReference>
<feature type="region of interest" description="Disordered" evidence="2">
    <location>
        <begin position="769"/>
        <end position="791"/>
    </location>
</feature>
<feature type="compositionally biased region" description="Polar residues" evidence="2">
    <location>
        <begin position="667"/>
        <end position="678"/>
    </location>
</feature>
<evidence type="ECO:0000259" key="4">
    <source>
        <dbReference type="Pfam" id="PF10374"/>
    </source>
</evidence>
<keyword evidence="1" id="KW-0539">Nucleus</keyword>
<feature type="domain" description="Telomerase activating protein Est1-like N-terminal" evidence="4">
    <location>
        <begin position="79"/>
        <end position="201"/>
    </location>
</feature>
<feature type="domain" description="DNA/RNA-binding" evidence="3">
    <location>
        <begin position="223"/>
        <end position="484"/>
    </location>
</feature>
<dbReference type="InterPro" id="IPR018834">
    <property type="entry name" value="DNA/RNA-bd_Est1-type"/>
</dbReference>
<evidence type="ECO:0000313" key="5">
    <source>
        <dbReference type="EMBL" id="ODV74459.1"/>
    </source>
</evidence>
<dbReference type="InterPro" id="IPR045153">
    <property type="entry name" value="Est1/Ebs1-like"/>
</dbReference>
<dbReference type="STRING" id="983966.A0A1E4S4K5"/>
<reference evidence="5 6" key="1">
    <citation type="journal article" date="2016" name="Proc. Natl. Acad. Sci. U.S.A.">
        <title>Comparative genomics of biotechnologically important yeasts.</title>
        <authorList>
            <person name="Riley R."/>
            <person name="Haridas S."/>
            <person name="Wolfe K.H."/>
            <person name="Lopes M.R."/>
            <person name="Hittinger C.T."/>
            <person name="Goeker M."/>
            <person name="Salamov A.A."/>
            <person name="Wisecaver J.H."/>
            <person name="Long T.M."/>
            <person name="Calvey C.H."/>
            <person name="Aerts A.L."/>
            <person name="Barry K.W."/>
            <person name="Choi C."/>
            <person name="Clum A."/>
            <person name="Coughlan A.Y."/>
            <person name="Deshpande S."/>
            <person name="Douglass A.P."/>
            <person name="Hanson S.J."/>
            <person name="Klenk H.-P."/>
            <person name="LaButti K.M."/>
            <person name="Lapidus A."/>
            <person name="Lindquist E.A."/>
            <person name="Lipzen A.M."/>
            <person name="Meier-Kolthoff J.P."/>
            <person name="Ohm R.A."/>
            <person name="Otillar R.P."/>
            <person name="Pangilinan J.L."/>
            <person name="Peng Y."/>
            <person name="Rokas A."/>
            <person name="Rosa C.A."/>
            <person name="Scheuner C."/>
            <person name="Sibirny A.A."/>
            <person name="Slot J.C."/>
            <person name="Stielow J.B."/>
            <person name="Sun H."/>
            <person name="Kurtzman C.P."/>
            <person name="Blackwell M."/>
            <person name="Grigoriev I.V."/>
            <person name="Jeffries T.W."/>
        </authorList>
    </citation>
    <scope>NUCLEOTIDE SEQUENCE [LARGE SCALE GENOMIC DNA]</scope>
    <source>
        <strain evidence="6">ATCC 18201 / CBS 1600 / BCRC 20928 / JCM 3617 / NBRC 0987 / NRRL Y-1542</strain>
    </source>
</reference>
<dbReference type="SUPFAM" id="SSF48452">
    <property type="entry name" value="TPR-like"/>
    <property type="match status" value="1"/>
</dbReference>
<dbReference type="GO" id="GO:0005697">
    <property type="term" value="C:telomerase holoenzyme complex"/>
    <property type="evidence" value="ECO:0007669"/>
    <property type="project" value="TreeGrafter"/>
</dbReference>
<keyword evidence="1" id="KW-0866">Nonsense-mediated mRNA decay</keyword>
<dbReference type="EMBL" id="KV453928">
    <property type="protein sequence ID" value="ODV74459.1"/>
    <property type="molecule type" value="Genomic_DNA"/>
</dbReference>
<evidence type="ECO:0000256" key="2">
    <source>
        <dbReference type="SAM" id="MobiDB-lite"/>
    </source>
</evidence>
<name>A0A1E4S4K5_CYBJN</name>
<dbReference type="OMA" id="KFYQRQH"/>
<feature type="compositionally biased region" description="Basic and acidic residues" evidence="2">
    <location>
        <begin position="581"/>
        <end position="596"/>
    </location>
</feature>
<feature type="compositionally biased region" description="Acidic residues" evidence="2">
    <location>
        <begin position="696"/>
        <end position="719"/>
    </location>
</feature>
<dbReference type="Pfam" id="PF10374">
    <property type="entry name" value="EST1"/>
    <property type="match status" value="1"/>
</dbReference>
<comment type="function">
    <text evidence="1">Plays a role in nonsense-mediated mRNA decay.</text>
</comment>
<feature type="compositionally biased region" description="Low complexity" evidence="2">
    <location>
        <begin position="769"/>
        <end position="789"/>
    </location>
</feature>
<dbReference type="RefSeq" id="XP_020071498.1">
    <property type="nucleotide sequence ID" value="XM_020217108.1"/>
</dbReference>
<accession>A0A1E4S4K5</accession>
<evidence type="ECO:0000256" key="1">
    <source>
        <dbReference type="RuleBase" id="RU369098"/>
    </source>
</evidence>
<dbReference type="GO" id="GO:0042162">
    <property type="term" value="F:telomeric DNA binding"/>
    <property type="evidence" value="ECO:0007669"/>
    <property type="project" value="TreeGrafter"/>
</dbReference>
<feature type="region of interest" description="Disordered" evidence="2">
    <location>
        <begin position="556"/>
        <end position="728"/>
    </location>
</feature>
<feature type="compositionally biased region" description="Basic and acidic residues" evidence="2">
    <location>
        <begin position="637"/>
        <end position="653"/>
    </location>
</feature>
<protein>
    <recommendedName>
        <fullName evidence="1">Nonsense-mediated mRNA decay factor</fullName>
    </recommendedName>
</protein>
<dbReference type="Pfam" id="PF10373">
    <property type="entry name" value="EST1_DNA_bind"/>
    <property type="match status" value="1"/>
</dbReference>
<dbReference type="GO" id="GO:0000184">
    <property type="term" value="P:nuclear-transcribed mRNA catabolic process, nonsense-mediated decay"/>
    <property type="evidence" value="ECO:0007669"/>
    <property type="project" value="UniProtKB-KW"/>
</dbReference>
<evidence type="ECO:0000259" key="3">
    <source>
        <dbReference type="Pfam" id="PF10373"/>
    </source>
</evidence>
<dbReference type="AlphaFoldDB" id="A0A1E4S4K5"/>
<dbReference type="Gene3D" id="1.25.40.10">
    <property type="entry name" value="Tetratricopeptide repeat domain"/>
    <property type="match status" value="1"/>
</dbReference>
<dbReference type="Proteomes" id="UP000094389">
    <property type="component" value="Unassembled WGS sequence"/>
</dbReference>
<keyword evidence="6" id="KW-1185">Reference proteome</keyword>
<feature type="compositionally biased region" description="Basic residues" evidence="2">
    <location>
        <begin position="570"/>
        <end position="580"/>
    </location>
</feature>
<evidence type="ECO:0000313" key="6">
    <source>
        <dbReference type="Proteomes" id="UP000094389"/>
    </source>
</evidence>
<dbReference type="InterPro" id="IPR019458">
    <property type="entry name" value="Est1-like_N"/>
</dbReference>
<comment type="subcellular location">
    <subcellularLocation>
        <location evidence="1">Nucleus</location>
    </subcellularLocation>
</comment>
<organism evidence="5 6">
    <name type="scientific">Cyberlindnera jadinii (strain ATCC 18201 / CBS 1600 / BCRC 20928 / JCM 3617 / NBRC 0987 / NRRL Y-1542)</name>
    <name type="common">Torula yeast</name>
    <name type="synonym">Candida utilis</name>
    <dbReference type="NCBI Taxonomy" id="983966"/>
    <lineage>
        <taxon>Eukaryota</taxon>
        <taxon>Fungi</taxon>
        <taxon>Dikarya</taxon>
        <taxon>Ascomycota</taxon>
        <taxon>Saccharomycotina</taxon>
        <taxon>Saccharomycetes</taxon>
        <taxon>Phaffomycetales</taxon>
        <taxon>Phaffomycetaceae</taxon>
        <taxon>Cyberlindnera</taxon>
    </lineage>
</organism>
<dbReference type="InterPro" id="IPR011990">
    <property type="entry name" value="TPR-like_helical_dom_sf"/>
</dbReference>
<feature type="compositionally biased region" description="Polar residues" evidence="2">
    <location>
        <begin position="611"/>
        <end position="623"/>
    </location>
</feature>
<dbReference type="OrthoDB" id="69928at2759"/>